<dbReference type="RefSeq" id="WP_208633934.1">
    <property type="nucleotide sequence ID" value="NZ_CP059319.1"/>
</dbReference>
<accession>A0A975D690</accession>
<keyword evidence="6" id="KW-0963">Cytoplasm</keyword>
<dbReference type="PANTHER" id="PTHR43033">
    <property type="entry name" value="TRNA(ILE)-LYSIDINE SYNTHASE-RELATED"/>
    <property type="match status" value="1"/>
</dbReference>
<dbReference type="EC" id="6.3.4.19" evidence="6"/>
<keyword evidence="3 6" id="KW-0547">Nucleotide-binding</keyword>
<dbReference type="GO" id="GO:0032267">
    <property type="term" value="F:tRNA(Ile)-lysidine synthase activity"/>
    <property type="evidence" value="ECO:0007669"/>
    <property type="project" value="UniProtKB-EC"/>
</dbReference>
<dbReference type="InterPro" id="IPR014729">
    <property type="entry name" value="Rossmann-like_a/b/a_fold"/>
</dbReference>
<proteinExistence type="inferred from homology"/>
<dbReference type="NCBIfam" id="TIGR02432">
    <property type="entry name" value="lysidine_TilS_N"/>
    <property type="match status" value="1"/>
</dbReference>
<keyword evidence="4 6" id="KW-0067">ATP-binding</keyword>
<dbReference type="InterPro" id="IPR012795">
    <property type="entry name" value="tRNA_Ile_lys_synt_N"/>
</dbReference>
<dbReference type="InterPro" id="IPR011063">
    <property type="entry name" value="TilS/TtcA_N"/>
</dbReference>
<dbReference type="Gene3D" id="3.40.50.620">
    <property type="entry name" value="HUPs"/>
    <property type="match status" value="1"/>
</dbReference>
<organism evidence="8 9">
    <name type="scientific">Rhizorhabdus wittichii</name>
    <dbReference type="NCBI Taxonomy" id="160791"/>
    <lineage>
        <taxon>Bacteria</taxon>
        <taxon>Pseudomonadati</taxon>
        <taxon>Pseudomonadota</taxon>
        <taxon>Alphaproteobacteria</taxon>
        <taxon>Sphingomonadales</taxon>
        <taxon>Sphingomonadaceae</taxon>
        <taxon>Rhizorhabdus</taxon>
    </lineage>
</organism>
<dbReference type="GO" id="GO:0005524">
    <property type="term" value="F:ATP binding"/>
    <property type="evidence" value="ECO:0007669"/>
    <property type="project" value="UniProtKB-UniRule"/>
</dbReference>
<dbReference type="GO" id="GO:0005737">
    <property type="term" value="C:cytoplasm"/>
    <property type="evidence" value="ECO:0007669"/>
    <property type="project" value="UniProtKB-SubCell"/>
</dbReference>
<dbReference type="InterPro" id="IPR012094">
    <property type="entry name" value="tRNA_Ile_lys_synt"/>
</dbReference>
<evidence type="ECO:0000256" key="6">
    <source>
        <dbReference type="HAMAP-Rule" id="MF_01161"/>
    </source>
</evidence>
<dbReference type="HAMAP" id="MF_01161">
    <property type="entry name" value="tRNA_Ile_lys_synt"/>
    <property type="match status" value="1"/>
</dbReference>
<dbReference type="SUPFAM" id="SSF52402">
    <property type="entry name" value="Adenine nucleotide alpha hydrolases-like"/>
    <property type="match status" value="1"/>
</dbReference>
<comment type="similarity">
    <text evidence="6">Belongs to the tRNA(Ile)-lysidine synthase family.</text>
</comment>
<dbReference type="Pfam" id="PF01171">
    <property type="entry name" value="ATP_bind_3"/>
    <property type="match status" value="1"/>
</dbReference>
<evidence type="ECO:0000259" key="7">
    <source>
        <dbReference type="Pfam" id="PF01171"/>
    </source>
</evidence>
<evidence type="ECO:0000256" key="4">
    <source>
        <dbReference type="ARBA" id="ARBA00022840"/>
    </source>
</evidence>
<evidence type="ECO:0000256" key="1">
    <source>
        <dbReference type="ARBA" id="ARBA00022598"/>
    </source>
</evidence>
<dbReference type="Proteomes" id="UP000664914">
    <property type="component" value="Chromosome"/>
</dbReference>
<evidence type="ECO:0000256" key="5">
    <source>
        <dbReference type="ARBA" id="ARBA00048539"/>
    </source>
</evidence>
<dbReference type="AlphaFoldDB" id="A0A975D690"/>
<comment type="catalytic activity">
    <reaction evidence="5 6">
        <text>cytidine(34) in tRNA(Ile2) + L-lysine + ATP = lysidine(34) in tRNA(Ile2) + AMP + diphosphate + H(+)</text>
        <dbReference type="Rhea" id="RHEA:43744"/>
        <dbReference type="Rhea" id="RHEA-COMP:10625"/>
        <dbReference type="Rhea" id="RHEA-COMP:10670"/>
        <dbReference type="ChEBI" id="CHEBI:15378"/>
        <dbReference type="ChEBI" id="CHEBI:30616"/>
        <dbReference type="ChEBI" id="CHEBI:32551"/>
        <dbReference type="ChEBI" id="CHEBI:33019"/>
        <dbReference type="ChEBI" id="CHEBI:82748"/>
        <dbReference type="ChEBI" id="CHEBI:83665"/>
        <dbReference type="ChEBI" id="CHEBI:456215"/>
        <dbReference type="EC" id="6.3.4.19"/>
    </reaction>
</comment>
<dbReference type="CDD" id="cd01992">
    <property type="entry name" value="TilS_N"/>
    <property type="match status" value="1"/>
</dbReference>
<gene>
    <name evidence="6 8" type="primary">tilS</name>
    <name evidence="8" type="ORF">HRJ34_09295</name>
</gene>
<dbReference type="EMBL" id="CP059319">
    <property type="protein sequence ID" value="QTH23672.1"/>
    <property type="molecule type" value="Genomic_DNA"/>
</dbReference>
<evidence type="ECO:0000313" key="9">
    <source>
        <dbReference type="Proteomes" id="UP000664914"/>
    </source>
</evidence>
<reference evidence="8" key="2">
    <citation type="submission" date="2021-04" db="EMBL/GenBank/DDBJ databases">
        <title>Isolation and genomic analysis of the ibuprofen-degrading bacterium Sphingomonas strain MPO218.</title>
        <authorList>
            <person name="Aulestia M."/>
            <person name="Flores A."/>
            <person name="Mangas E.L."/>
            <person name="Perez-Pulido A.J."/>
            <person name="Santero E."/>
            <person name="Camacho E.M."/>
        </authorList>
    </citation>
    <scope>NUCLEOTIDE SEQUENCE</scope>
    <source>
        <strain evidence="8">MPO218</strain>
    </source>
</reference>
<dbReference type="PANTHER" id="PTHR43033:SF1">
    <property type="entry name" value="TRNA(ILE)-LYSIDINE SYNTHASE-RELATED"/>
    <property type="match status" value="1"/>
</dbReference>
<comment type="function">
    <text evidence="6">Ligates lysine onto the cytidine present at position 34 of the AUA codon-specific tRNA(Ile) that contains the anticodon CAU, in an ATP-dependent manner. Cytidine is converted to lysidine, thus changing the amino acid specificity of the tRNA from methionine to isoleucine.</text>
</comment>
<protein>
    <recommendedName>
        <fullName evidence="6">tRNA(Ile)-lysidine synthase</fullName>
        <ecNumber evidence="6">6.3.4.19</ecNumber>
    </recommendedName>
    <alternativeName>
        <fullName evidence="6">tRNA(Ile)-2-lysyl-cytidine synthase</fullName>
    </alternativeName>
    <alternativeName>
        <fullName evidence="6">tRNA(Ile)-lysidine synthetase</fullName>
    </alternativeName>
</protein>
<feature type="binding site" evidence="6">
    <location>
        <begin position="33"/>
        <end position="38"/>
    </location>
    <ligand>
        <name>ATP</name>
        <dbReference type="ChEBI" id="CHEBI:30616"/>
    </ligand>
</feature>
<comment type="domain">
    <text evidence="6">The N-terminal region contains the highly conserved SGGXDS motif, predicted to be a P-loop motif involved in ATP binding.</text>
</comment>
<comment type="subcellular location">
    <subcellularLocation>
        <location evidence="6">Cytoplasm</location>
    </subcellularLocation>
</comment>
<feature type="domain" description="tRNA(Ile)-lysidine/2-thiocytidine synthase N-terminal" evidence="7">
    <location>
        <begin position="29"/>
        <end position="199"/>
    </location>
</feature>
<reference evidence="8" key="1">
    <citation type="submission" date="2020-07" db="EMBL/GenBank/DDBJ databases">
        <authorList>
            <person name="Camacho E."/>
        </authorList>
    </citation>
    <scope>NUCLEOTIDE SEQUENCE</scope>
    <source>
        <strain evidence="8">MPO218</strain>
    </source>
</reference>
<dbReference type="GO" id="GO:0006400">
    <property type="term" value="P:tRNA modification"/>
    <property type="evidence" value="ECO:0007669"/>
    <property type="project" value="UniProtKB-UniRule"/>
</dbReference>
<evidence type="ECO:0000313" key="8">
    <source>
        <dbReference type="EMBL" id="QTH23672.1"/>
    </source>
</evidence>
<evidence type="ECO:0000256" key="2">
    <source>
        <dbReference type="ARBA" id="ARBA00022694"/>
    </source>
</evidence>
<keyword evidence="1 6" id="KW-0436">Ligase</keyword>
<name>A0A975D690_9SPHN</name>
<evidence type="ECO:0000256" key="3">
    <source>
        <dbReference type="ARBA" id="ARBA00022741"/>
    </source>
</evidence>
<sequence length="315" mass="32761">MAVPPFDHLVSRFLADLLSLLPDDGARLGLAVSGGPDSMAMLHLAAAACPGRVEAATVDHGLRAEAAAEAALVARACAALGVPHMTLRVTVEPAASIQAAARRARYAALAAWAAGQGLAAIATAHHADDQAETLLMRLARGAGLSGLAGIRERRDLGGVLLVRPLLGWRRAELAAIVAAVETVDDPSNADPRHDRTHARALLAGAGDRLDPLRLAASAAHLAEADAALDWLVGEAIRSRVDRFDDGRIAADIEGLPREVRRRILARLVGEADSAVDGPALETAMARLDAGQVASLGALKLSPGRRISIEKAPPRR</sequence>
<keyword evidence="2 6" id="KW-0819">tRNA processing</keyword>